<organism evidence="1 2">
    <name type="scientific">Ascaris lumbricoides</name>
    <name type="common">Giant roundworm</name>
    <dbReference type="NCBI Taxonomy" id="6252"/>
    <lineage>
        <taxon>Eukaryota</taxon>
        <taxon>Metazoa</taxon>
        <taxon>Ecdysozoa</taxon>
        <taxon>Nematoda</taxon>
        <taxon>Chromadorea</taxon>
        <taxon>Rhabditida</taxon>
        <taxon>Spirurina</taxon>
        <taxon>Ascaridomorpha</taxon>
        <taxon>Ascaridoidea</taxon>
        <taxon>Ascarididae</taxon>
        <taxon>Ascaris</taxon>
    </lineage>
</organism>
<protein>
    <submittedName>
        <fullName evidence="2">Transposase</fullName>
    </submittedName>
</protein>
<name>A0A0M3IWM1_ASCLU</name>
<keyword evidence="1" id="KW-1185">Reference proteome</keyword>
<dbReference type="WBParaSite" id="ALUE_0002314901-mRNA-1">
    <property type="protein sequence ID" value="ALUE_0002314901-mRNA-1"/>
    <property type="gene ID" value="ALUE_0002314901"/>
</dbReference>
<reference evidence="2" key="1">
    <citation type="submission" date="2017-02" db="UniProtKB">
        <authorList>
            <consortium name="WormBaseParasite"/>
        </authorList>
    </citation>
    <scope>IDENTIFICATION</scope>
</reference>
<evidence type="ECO:0000313" key="1">
    <source>
        <dbReference type="Proteomes" id="UP000036681"/>
    </source>
</evidence>
<dbReference type="Proteomes" id="UP000036681">
    <property type="component" value="Unplaced"/>
</dbReference>
<accession>A0A0M3IWM1</accession>
<sequence length="75" mass="8497">MVYGKAMIQVLHEQTRIEPRPVNTGAISVDVVRSRRPTGRNMVRNEAMTQVVLRQAKDTLYSVDSRLPHKATKHG</sequence>
<dbReference type="AlphaFoldDB" id="A0A0M3IWM1"/>
<proteinExistence type="predicted"/>
<evidence type="ECO:0000313" key="2">
    <source>
        <dbReference type="WBParaSite" id="ALUE_0002314901-mRNA-1"/>
    </source>
</evidence>